<evidence type="ECO:0000313" key="3">
    <source>
        <dbReference type="EMBL" id="WBP89982.1"/>
    </source>
</evidence>
<evidence type="ECO:0000256" key="1">
    <source>
        <dbReference type="SAM" id="MobiDB-lite"/>
    </source>
</evidence>
<dbReference type="RefSeq" id="WP_270148504.1">
    <property type="nucleotide sequence ID" value="NZ_CP115450.1"/>
</dbReference>
<protein>
    <submittedName>
        <fullName evidence="3">Uncharacterized protein</fullName>
    </submittedName>
</protein>
<feature type="compositionally biased region" description="Low complexity" evidence="1">
    <location>
        <begin position="40"/>
        <end position="69"/>
    </location>
</feature>
<feature type="region of interest" description="Disordered" evidence="1">
    <location>
        <begin position="27"/>
        <end position="183"/>
    </location>
</feature>
<keyword evidence="4" id="KW-1185">Reference proteome</keyword>
<proteinExistence type="predicted"/>
<reference evidence="4" key="1">
    <citation type="submission" date="2022-12" db="EMBL/GenBank/DDBJ databases">
        <authorList>
            <person name="Mo P."/>
        </authorList>
    </citation>
    <scope>NUCLEOTIDE SEQUENCE [LARGE SCALE GENOMIC DNA]</scope>
    <source>
        <strain evidence="4">HUAS 3-15</strain>
    </source>
</reference>
<dbReference type="Proteomes" id="UP001212821">
    <property type="component" value="Chromosome"/>
</dbReference>
<feature type="compositionally biased region" description="Gly residues" evidence="1">
    <location>
        <begin position="70"/>
        <end position="89"/>
    </location>
</feature>
<dbReference type="EMBL" id="CP115450">
    <property type="protein sequence ID" value="WBP89982.1"/>
    <property type="molecule type" value="Genomic_DNA"/>
</dbReference>
<feature type="compositionally biased region" description="Basic and acidic residues" evidence="1">
    <location>
        <begin position="91"/>
        <end position="174"/>
    </location>
</feature>
<keyword evidence="2" id="KW-0732">Signal</keyword>
<sequence>MFTRTLTVTAAGIGATVLAATGITYASSSESTPAPPPVQPTAQPAAPPAQQAAPAAAAPAQQAAPAAAASGGGNAGGEKAGASGGGNAGGEKNDNRGHEGGEHGDRGHEGGGREGSGHEGGGHEGGGREGGGHEGGGREGGGHEGGGREGGGHEGGGREGGGREGRGREGGEHGKHGHHHKEGRIFFNERTFSAHTEGCITTASGLGATSFNIFNDSWKTIEVFRGFNCDRGGPVATVGPHSSTNGVMARHFDEDEFGYGGAFDCDGVVGSFRVIGHRGEW</sequence>
<feature type="signal peptide" evidence="2">
    <location>
        <begin position="1"/>
        <end position="26"/>
    </location>
</feature>
<feature type="chain" id="PRO_5047312969" evidence="2">
    <location>
        <begin position="27"/>
        <end position="281"/>
    </location>
</feature>
<accession>A0ABY7QBF3</accession>
<gene>
    <name evidence="3" type="ORF">O1G21_31820</name>
</gene>
<organism evidence="3 4">
    <name type="scientific">Kitasatospora cathayae</name>
    <dbReference type="NCBI Taxonomy" id="3004092"/>
    <lineage>
        <taxon>Bacteria</taxon>
        <taxon>Bacillati</taxon>
        <taxon>Actinomycetota</taxon>
        <taxon>Actinomycetes</taxon>
        <taxon>Kitasatosporales</taxon>
        <taxon>Streptomycetaceae</taxon>
        <taxon>Kitasatospora</taxon>
    </lineage>
</organism>
<evidence type="ECO:0000256" key="2">
    <source>
        <dbReference type="SAM" id="SignalP"/>
    </source>
</evidence>
<evidence type="ECO:0000313" key="4">
    <source>
        <dbReference type="Proteomes" id="UP001212821"/>
    </source>
</evidence>
<name>A0ABY7QBF3_9ACTN</name>